<keyword evidence="6 25" id="KW-0812">Transmembrane</keyword>
<feature type="disulfide bond" evidence="24">
    <location>
        <begin position="411"/>
        <end position="438"/>
    </location>
</feature>
<dbReference type="InterPro" id="IPR000436">
    <property type="entry name" value="Sushi_SCR_CCP_dom"/>
</dbReference>
<proteinExistence type="inferred from homology"/>
<keyword evidence="14 25" id="KW-0472">Membrane</keyword>
<evidence type="ECO:0000256" key="2">
    <source>
        <dbReference type="ARBA" id="ARBA00007360"/>
    </source>
</evidence>
<dbReference type="SMART" id="SM00034">
    <property type="entry name" value="CLECT"/>
    <property type="match status" value="1"/>
</dbReference>
<feature type="domain" description="Sushi" evidence="29">
    <location>
        <begin position="503"/>
        <end position="564"/>
    </location>
</feature>
<keyword evidence="16" id="KW-0325">Glycoprotein</keyword>
<feature type="domain" description="EGF-like" evidence="27">
    <location>
        <begin position="152"/>
        <end position="188"/>
    </location>
</feature>
<dbReference type="PROSITE" id="PS00615">
    <property type="entry name" value="C_TYPE_LECTIN_1"/>
    <property type="match status" value="1"/>
</dbReference>
<feature type="disulfide bond" evidence="24">
    <location>
        <begin position="660"/>
        <end position="687"/>
    </location>
</feature>
<feature type="disulfide bond" evidence="24">
    <location>
        <begin position="223"/>
        <end position="250"/>
    </location>
</feature>
<dbReference type="FunCoup" id="A0A6P7I268">
    <property type="interactions" value="790"/>
</dbReference>
<dbReference type="Gene3D" id="2.10.70.10">
    <property type="entry name" value="Complement Module, domain 1"/>
    <property type="match status" value="9"/>
</dbReference>
<feature type="domain" description="Sushi" evidence="29">
    <location>
        <begin position="191"/>
        <end position="252"/>
    </location>
</feature>
<keyword evidence="5 24" id="KW-0768">Sushi</keyword>
<evidence type="ECO:0000256" key="14">
    <source>
        <dbReference type="ARBA" id="ARBA00023136"/>
    </source>
</evidence>
<evidence type="ECO:0000256" key="20">
    <source>
        <dbReference type="ARBA" id="ARBA00042113"/>
    </source>
</evidence>
<comment type="function">
    <text evidence="22">Cell-surface glycoprotein having a role in immunoadhesion. Mediates in the adhesion of blood neutrophils in cytokine-activated endothelium through interaction with SELPLG/PSGL1. May have a role in capillary morphogenesis.</text>
</comment>
<dbReference type="InterPro" id="IPR001881">
    <property type="entry name" value="EGF-like_Ca-bd_dom"/>
</dbReference>
<feature type="domain" description="Sushi" evidence="29">
    <location>
        <begin position="253"/>
        <end position="316"/>
    </location>
</feature>
<dbReference type="PROSITE" id="PS01186">
    <property type="entry name" value="EGF_2"/>
    <property type="match status" value="1"/>
</dbReference>
<dbReference type="Pfam" id="PF00008">
    <property type="entry name" value="EGF"/>
    <property type="match status" value="1"/>
</dbReference>
<evidence type="ECO:0000256" key="8">
    <source>
        <dbReference type="ARBA" id="ARBA00022729"/>
    </source>
</evidence>
<dbReference type="PROSITE" id="PS50041">
    <property type="entry name" value="C_TYPE_LECTIN_2"/>
    <property type="match status" value="1"/>
</dbReference>
<feature type="disulfide bond" evidence="24">
    <location>
        <begin position="535"/>
        <end position="562"/>
    </location>
</feature>
<evidence type="ECO:0000256" key="26">
    <source>
        <dbReference type="SAM" id="SignalP"/>
    </source>
</evidence>
<evidence type="ECO:0000259" key="28">
    <source>
        <dbReference type="PROSITE" id="PS50041"/>
    </source>
</evidence>
<comment type="subunit">
    <text evidence="17">Interacts with SELPLG/PSGL1 and PODXL2 through the sialyl Lewis X epitope. SELPLG sulfation appears not to be required for this interaction.</text>
</comment>
<evidence type="ECO:0000256" key="13">
    <source>
        <dbReference type="ARBA" id="ARBA00022989"/>
    </source>
</evidence>
<dbReference type="CTD" id="6403"/>
<dbReference type="SMART" id="SM00179">
    <property type="entry name" value="EGF_CA"/>
    <property type="match status" value="1"/>
</dbReference>
<dbReference type="AlphaFoldDB" id="A0A6P7I268"/>
<feature type="domain" description="Sushi" evidence="29">
    <location>
        <begin position="690"/>
        <end position="752"/>
    </location>
</feature>
<dbReference type="InterPro" id="IPR035976">
    <property type="entry name" value="Sushi/SCR/CCP_sf"/>
</dbReference>
<dbReference type="PANTHER" id="PTHR19325">
    <property type="entry name" value="COMPLEMENT COMPONENT-RELATED SUSHI DOMAIN-CONTAINING"/>
    <property type="match status" value="1"/>
</dbReference>
<comment type="caution">
    <text evidence="23">Lacks conserved residue(s) required for the propagation of feature annotation.</text>
</comment>
<dbReference type="PROSITE" id="PS50923">
    <property type="entry name" value="SUSHI"/>
    <property type="match status" value="9"/>
</dbReference>
<dbReference type="Gene3D" id="2.10.25.10">
    <property type="entry name" value="Laminin"/>
    <property type="match status" value="1"/>
</dbReference>
<evidence type="ECO:0000256" key="9">
    <source>
        <dbReference type="ARBA" id="ARBA00022734"/>
    </source>
</evidence>
<feature type="domain" description="Sushi" evidence="29">
    <location>
        <begin position="379"/>
        <end position="440"/>
    </location>
</feature>
<feature type="disulfide bond" evidence="23">
    <location>
        <begin position="178"/>
        <end position="187"/>
    </location>
</feature>
<evidence type="ECO:0000256" key="21">
    <source>
        <dbReference type="ARBA" id="ARBA00043124"/>
    </source>
</evidence>
<dbReference type="CDD" id="cd00054">
    <property type="entry name" value="EGF_CA"/>
    <property type="match status" value="1"/>
</dbReference>
<keyword evidence="9" id="KW-0430">Lectin</keyword>
<dbReference type="InParanoid" id="A0A6P7I268"/>
<comment type="similarity">
    <text evidence="2">Belongs to the selectin/LECAM family.</text>
</comment>
<dbReference type="InterPro" id="IPR018378">
    <property type="entry name" value="C-type_lectin_CS"/>
</dbReference>
<feature type="disulfide bond" evidence="24">
    <location>
        <begin position="473"/>
        <end position="500"/>
    </location>
</feature>
<evidence type="ECO:0000256" key="17">
    <source>
        <dbReference type="ARBA" id="ARBA00038738"/>
    </source>
</evidence>
<dbReference type="InterPro" id="IPR000742">
    <property type="entry name" value="EGF"/>
</dbReference>
<dbReference type="InterPro" id="IPR016186">
    <property type="entry name" value="C-type_lectin-like/link_sf"/>
</dbReference>
<evidence type="ECO:0000256" key="22">
    <source>
        <dbReference type="ARBA" id="ARBA00045695"/>
    </source>
</evidence>
<keyword evidence="4 23" id="KW-0245">EGF-like domain</keyword>
<protein>
    <recommendedName>
        <fullName evidence="18">E-selectin</fullName>
    </recommendedName>
    <alternativeName>
        <fullName evidence="19">CD62 antigen-like family member E</fullName>
    </alternativeName>
    <alternativeName>
        <fullName evidence="20">Endothelial leukocyte adhesion molecule 1</fullName>
    </alternativeName>
    <alternativeName>
        <fullName evidence="21">Leukocyte-endothelial cell adhesion molecule 2</fullName>
    </alternativeName>
</protein>
<keyword evidence="3" id="KW-1003">Cell membrane</keyword>
<evidence type="ECO:0000256" key="1">
    <source>
        <dbReference type="ARBA" id="ARBA00004251"/>
    </source>
</evidence>
<dbReference type="PANTHER" id="PTHR19325:SF493">
    <property type="entry name" value="E-SELECTIN"/>
    <property type="match status" value="1"/>
</dbReference>
<dbReference type="Proteomes" id="UP000515145">
    <property type="component" value="Chromosome 4"/>
</dbReference>
<gene>
    <name evidence="31" type="primary">selp</name>
</gene>
<reference evidence="31" key="1">
    <citation type="submission" date="2025-08" db="UniProtKB">
        <authorList>
            <consortium name="RefSeq"/>
        </authorList>
    </citation>
    <scope>IDENTIFICATION</scope>
</reference>
<dbReference type="SMART" id="SM00181">
    <property type="entry name" value="EGF"/>
    <property type="match status" value="1"/>
</dbReference>
<feature type="disulfide bond" evidence="24">
    <location>
        <begin position="723"/>
        <end position="750"/>
    </location>
</feature>
<keyword evidence="13 25" id="KW-1133">Transmembrane helix</keyword>
<dbReference type="CDD" id="cd00033">
    <property type="entry name" value="CCP"/>
    <property type="match status" value="9"/>
</dbReference>
<evidence type="ECO:0000256" key="10">
    <source>
        <dbReference type="ARBA" id="ARBA00022737"/>
    </source>
</evidence>
<keyword evidence="11" id="KW-0106">Calcium</keyword>
<dbReference type="GeneID" id="114434741"/>
<dbReference type="InterPro" id="IPR001304">
    <property type="entry name" value="C-type_lectin-like"/>
</dbReference>
<feature type="domain" description="Sushi" evidence="29">
    <location>
        <begin position="565"/>
        <end position="626"/>
    </location>
</feature>
<evidence type="ECO:0000256" key="18">
    <source>
        <dbReference type="ARBA" id="ARBA00040812"/>
    </source>
</evidence>
<dbReference type="Pfam" id="PF00084">
    <property type="entry name" value="Sushi"/>
    <property type="match status" value="9"/>
</dbReference>
<evidence type="ECO:0000256" key="23">
    <source>
        <dbReference type="PROSITE-ProRule" id="PRU00076"/>
    </source>
</evidence>
<dbReference type="RefSeq" id="XP_028259918.1">
    <property type="nucleotide sequence ID" value="XM_028404117.1"/>
</dbReference>
<feature type="chain" id="PRO_5027701853" description="E-selectin" evidence="26">
    <location>
        <begin position="26"/>
        <end position="811"/>
    </location>
</feature>
<dbReference type="SUPFAM" id="SSF56436">
    <property type="entry name" value="C-type lectin-like"/>
    <property type="match status" value="1"/>
</dbReference>
<keyword evidence="15 23" id="KW-1015">Disulfide bond</keyword>
<evidence type="ECO:0000313" key="31">
    <source>
        <dbReference type="RefSeq" id="XP_028259918.1"/>
    </source>
</evidence>
<dbReference type="Pfam" id="PF00059">
    <property type="entry name" value="Lectin_C"/>
    <property type="match status" value="1"/>
</dbReference>
<dbReference type="InterPro" id="IPR002396">
    <property type="entry name" value="Selectin_superfamily"/>
</dbReference>
<dbReference type="PROSITE" id="PS00022">
    <property type="entry name" value="EGF_1"/>
    <property type="match status" value="1"/>
</dbReference>
<feature type="disulfide bond" evidence="24">
    <location>
        <begin position="597"/>
        <end position="624"/>
    </location>
</feature>
<evidence type="ECO:0000256" key="12">
    <source>
        <dbReference type="ARBA" id="ARBA00022889"/>
    </source>
</evidence>
<evidence type="ECO:0000259" key="29">
    <source>
        <dbReference type="PROSITE" id="PS50923"/>
    </source>
</evidence>
<evidence type="ECO:0000256" key="15">
    <source>
        <dbReference type="ARBA" id="ARBA00023157"/>
    </source>
</evidence>
<evidence type="ECO:0000256" key="6">
    <source>
        <dbReference type="ARBA" id="ARBA00022692"/>
    </source>
</evidence>
<organism evidence="30 31">
    <name type="scientific">Parambassis ranga</name>
    <name type="common">Indian glassy fish</name>
    <dbReference type="NCBI Taxonomy" id="210632"/>
    <lineage>
        <taxon>Eukaryota</taxon>
        <taxon>Metazoa</taxon>
        <taxon>Chordata</taxon>
        <taxon>Craniata</taxon>
        <taxon>Vertebrata</taxon>
        <taxon>Euteleostomi</taxon>
        <taxon>Actinopterygii</taxon>
        <taxon>Neopterygii</taxon>
        <taxon>Teleostei</taxon>
        <taxon>Neoteleostei</taxon>
        <taxon>Acanthomorphata</taxon>
        <taxon>Ovalentaria</taxon>
        <taxon>Ambassidae</taxon>
        <taxon>Parambassis</taxon>
    </lineage>
</organism>
<feature type="disulfide bond" evidence="24">
    <location>
        <begin position="349"/>
        <end position="376"/>
    </location>
</feature>
<evidence type="ECO:0000256" key="25">
    <source>
        <dbReference type="SAM" id="Phobius"/>
    </source>
</evidence>
<dbReference type="FunFam" id="2.10.70.10:FF:000001">
    <property type="entry name" value="Selectin P"/>
    <property type="match status" value="9"/>
</dbReference>
<keyword evidence="7" id="KW-0479">Metal-binding</keyword>
<keyword evidence="12" id="KW-0130">Cell adhesion</keyword>
<name>A0A6P7I268_9TELE</name>
<keyword evidence="8 26" id="KW-0732">Signal</keyword>
<evidence type="ECO:0000256" key="19">
    <source>
        <dbReference type="ARBA" id="ARBA00041401"/>
    </source>
</evidence>
<evidence type="ECO:0000256" key="4">
    <source>
        <dbReference type="ARBA" id="ARBA00022536"/>
    </source>
</evidence>
<dbReference type="InterPro" id="IPR016187">
    <property type="entry name" value="CTDL_fold"/>
</dbReference>
<dbReference type="OrthoDB" id="406096at2759"/>
<keyword evidence="30" id="KW-1185">Reference proteome</keyword>
<feature type="disulfide bond" evidence="24">
    <location>
        <begin position="287"/>
        <end position="314"/>
    </location>
</feature>
<feature type="domain" description="Sushi" evidence="29">
    <location>
        <begin position="317"/>
        <end position="378"/>
    </location>
</feature>
<dbReference type="GO" id="GO:0007155">
    <property type="term" value="P:cell adhesion"/>
    <property type="evidence" value="ECO:0007669"/>
    <property type="project" value="UniProtKB-KW"/>
</dbReference>
<evidence type="ECO:0000256" key="5">
    <source>
        <dbReference type="ARBA" id="ARBA00022659"/>
    </source>
</evidence>
<sequence length="811" mass="88893">MMSVDMRLNLHFKVLILTLIVFTEELSNKEGVQAWTYHYNTGPNQRWLEARQWCQTHFTDMVPIRSQEETEFLNNLLPFNPKYYWIGIHKVAGVWAWAESNQHVSEEDQNWATAEPDTIAGQDCVEIYIKREPDTAKWNNEKCRNKKGTVCYNVSCAQESCSSHADCVETVGNYTCKCHPGFQGPRCEEAITCSPLPNPEQGSHQCFHPYGSNRFNSSCHFHCERGFWLLGMPQLLCQANAHWDNPVPLCQVEQCPVLDFTNFTGGSMNCSHPIAPNSYNSTCDFRCDEGFELFGLNQIQCDNSGKWTASVPACTVKKCSPMSSPVMGNMTCVDAIEPFSFGSQCNFSCQEGYSLTGDNPLTCLASGQWKYSTPACTVVQCSSLTDPPHAHIQCQDPVREHSYGSKCTVQCEEGYNLIGTNVTKCSSQGTWSHALPVCQAVRCPSLTSAPHGSLFCSDPHGEFSFGSQCKTACEEGFSLNGTADTDCTSAGKWSTDIPKCRAKRCPTLTPPAHGSVVCSDLHGEFSFGSLCMLSCVEGFNLNGTNNTECTSMGTWNREIPHCLAKRCPTLRSPSHGSFACSDPHGEFSFGSRCTSACGVGFLLTGWADTECTAVGTWSTDMPHCQARQCPLLAKAPQHGRMNCNHPNAPFSYGSHCGFECNEGFWLRGTPATTCNNSGQWSQNLPTCQPVQCQAISGLPLSLSMNCSHPLGNFSFGSQCLFSCNQGFSLNGTAALLCSSSGFWNDSRPNCTGMSMESAMLLYTGAGAATAVVILILIGLVLLIMMQFRRKGNTIVSDVPVLEDRENPAFEF</sequence>
<keyword evidence="10" id="KW-0677">Repeat</keyword>
<dbReference type="Gene3D" id="3.10.100.10">
    <property type="entry name" value="Mannose-Binding Protein A, subunit A"/>
    <property type="match status" value="1"/>
</dbReference>
<evidence type="ECO:0000256" key="7">
    <source>
        <dbReference type="ARBA" id="ARBA00022723"/>
    </source>
</evidence>
<dbReference type="GO" id="GO:0005509">
    <property type="term" value="F:calcium ion binding"/>
    <property type="evidence" value="ECO:0007669"/>
    <property type="project" value="InterPro"/>
</dbReference>
<dbReference type="SMART" id="SM00032">
    <property type="entry name" value="CCP"/>
    <property type="match status" value="9"/>
</dbReference>
<dbReference type="GO" id="GO:0005886">
    <property type="term" value="C:plasma membrane"/>
    <property type="evidence" value="ECO:0007669"/>
    <property type="project" value="UniProtKB-SubCell"/>
</dbReference>
<dbReference type="PRINTS" id="PR00343">
    <property type="entry name" value="SELECTIN"/>
</dbReference>
<feature type="domain" description="Sushi" evidence="29">
    <location>
        <begin position="627"/>
        <end position="689"/>
    </location>
</feature>
<dbReference type="PROSITE" id="PS50026">
    <property type="entry name" value="EGF_3"/>
    <property type="match status" value="1"/>
</dbReference>
<feature type="domain" description="Sushi" evidence="29">
    <location>
        <begin position="441"/>
        <end position="502"/>
    </location>
</feature>
<dbReference type="SUPFAM" id="SSF57535">
    <property type="entry name" value="Complement control module/SCR domain"/>
    <property type="match status" value="9"/>
</dbReference>
<feature type="signal peptide" evidence="26">
    <location>
        <begin position="1"/>
        <end position="25"/>
    </location>
</feature>
<evidence type="ECO:0000259" key="27">
    <source>
        <dbReference type="PROSITE" id="PS50026"/>
    </source>
</evidence>
<dbReference type="InterPro" id="IPR050350">
    <property type="entry name" value="Compl-Cell_Adhes-Reg"/>
</dbReference>
<evidence type="ECO:0000313" key="30">
    <source>
        <dbReference type="Proteomes" id="UP000515145"/>
    </source>
</evidence>
<dbReference type="GO" id="GO:0030246">
    <property type="term" value="F:carbohydrate binding"/>
    <property type="evidence" value="ECO:0007669"/>
    <property type="project" value="UniProtKB-KW"/>
</dbReference>
<feature type="domain" description="C-type lectin" evidence="28">
    <location>
        <begin position="32"/>
        <end position="152"/>
    </location>
</feature>
<evidence type="ECO:0000256" key="3">
    <source>
        <dbReference type="ARBA" id="ARBA00022475"/>
    </source>
</evidence>
<feature type="transmembrane region" description="Helical" evidence="25">
    <location>
        <begin position="759"/>
        <end position="783"/>
    </location>
</feature>
<accession>A0A6P7I268</accession>
<evidence type="ECO:0000256" key="24">
    <source>
        <dbReference type="PROSITE-ProRule" id="PRU00302"/>
    </source>
</evidence>
<evidence type="ECO:0000256" key="11">
    <source>
        <dbReference type="ARBA" id="ARBA00022837"/>
    </source>
</evidence>
<evidence type="ECO:0000256" key="16">
    <source>
        <dbReference type="ARBA" id="ARBA00023180"/>
    </source>
</evidence>
<comment type="subcellular location">
    <subcellularLocation>
        <location evidence="1">Cell membrane</location>
        <topology evidence="1">Single-pass type I membrane protein</topology>
    </subcellularLocation>
</comment>